<keyword evidence="3" id="KW-0812">Transmembrane</keyword>
<dbReference type="SMART" id="SM00267">
    <property type="entry name" value="GGDEF"/>
    <property type="match status" value="1"/>
</dbReference>
<dbReference type="Pfam" id="PF00497">
    <property type="entry name" value="SBP_bac_3"/>
    <property type="match status" value="3"/>
</dbReference>
<evidence type="ECO:0000256" key="2">
    <source>
        <dbReference type="ARBA" id="ARBA00022729"/>
    </source>
</evidence>
<accession>A0ABS8W4L2</accession>
<dbReference type="NCBIfam" id="TIGR00229">
    <property type="entry name" value="sensory_box"/>
    <property type="match status" value="1"/>
</dbReference>
<dbReference type="InterPro" id="IPR029787">
    <property type="entry name" value="Nucleotide_cyclase"/>
</dbReference>
<organism evidence="5 6">
    <name type="scientific">Motilimonas cestriensis</name>
    <dbReference type="NCBI Taxonomy" id="2742685"/>
    <lineage>
        <taxon>Bacteria</taxon>
        <taxon>Pseudomonadati</taxon>
        <taxon>Pseudomonadota</taxon>
        <taxon>Gammaproteobacteria</taxon>
        <taxon>Alteromonadales</taxon>
        <taxon>Alteromonadales genera incertae sedis</taxon>
        <taxon>Motilimonas</taxon>
    </lineage>
</organism>
<dbReference type="PANTHER" id="PTHR35936">
    <property type="entry name" value="MEMBRANE-BOUND LYTIC MUREIN TRANSGLYCOSYLASE F"/>
    <property type="match status" value="1"/>
</dbReference>
<dbReference type="SMART" id="SM00062">
    <property type="entry name" value="PBPb"/>
    <property type="match status" value="3"/>
</dbReference>
<dbReference type="Pfam" id="PF00990">
    <property type="entry name" value="GGDEF"/>
    <property type="match status" value="1"/>
</dbReference>
<evidence type="ECO:0000256" key="1">
    <source>
        <dbReference type="ARBA" id="ARBA00010333"/>
    </source>
</evidence>
<dbReference type="EMBL" id="JAIMJA010000003">
    <property type="protein sequence ID" value="MCE2593902.1"/>
    <property type="molecule type" value="Genomic_DNA"/>
</dbReference>
<proteinExistence type="inferred from homology"/>
<dbReference type="InterPro" id="IPR043128">
    <property type="entry name" value="Rev_trsase/Diguanyl_cyclase"/>
</dbReference>
<dbReference type="SUPFAM" id="SSF55785">
    <property type="entry name" value="PYP-like sensor domain (PAS domain)"/>
    <property type="match status" value="1"/>
</dbReference>
<keyword evidence="6" id="KW-1185">Reference proteome</keyword>
<dbReference type="SUPFAM" id="SSF55073">
    <property type="entry name" value="Nucleotide cyclase"/>
    <property type="match status" value="1"/>
</dbReference>
<protein>
    <submittedName>
        <fullName evidence="5">Transporter substrate-binding domain-containing protein</fullName>
    </submittedName>
</protein>
<dbReference type="PANTHER" id="PTHR35936:SF38">
    <property type="entry name" value="GLUTAMINE-BINDING PERIPLASMIC PROTEIN"/>
    <property type="match status" value="1"/>
</dbReference>
<keyword evidence="3" id="KW-0472">Membrane</keyword>
<dbReference type="NCBIfam" id="TIGR00254">
    <property type="entry name" value="GGDEF"/>
    <property type="match status" value="1"/>
</dbReference>
<dbReference type="CDD" id="cd01949">
    <property type="entry name" value="GGDEF"/>
    <property type="match status" value="1"/>
</dbReference>
<name>A0ABS8W4L2_9GAMM</name>
<dbReference type="RefSeq" id="WP_233051491.1">
    <property type="nucleotide sequence ID" value="NZ_JAIMJA010000003.1"/>
</dbReference>
<feature type="transmembrane region" description="Helical" evidence="3">
    <location>
        <begin position="778"/>
        <end position="795"/>
    </location>
</feature>
<evidence type="ECO:0000313" key="5">
    <source>
        <dbReference type="EMBL" id="MCE2593902.1"/>
    </source>
</evidence>
<feature type="domain" description="GGDEF" evidence="4">
    <location>
        <begin position="956"/>
        <end position="1093"/>
    </location>
</feature>
<sequence>MFYLVRFTQFTLLVCCFITSPASYGNGLILTPEEEAFLTEHPVIRVSNETDWPPLDFVDNQTPAGYSIDYLDIIADKIGVKFDYINGYSWFQLLEQAKAKEIDLMHVVADLPERQDFLLFTEPYFELHSVIVTQQKNAHLSHLAALQDKTLAVISGYYSTMFIAKHYPNIKLLNVASPVEALRAVATNQADAYIDNLATINYLVEKHLLASLVVAGSVDVTNGKAETLHIGVREDWPLLHSIINKAMAEVKESELIALRKKWLGEFDKLSQANALNLTQVEQDYLSKLSTLSLCADPDWMPYDKIDQQGHHKGLFADYIQLIRKRLKLDIVLRPTDSWQATLDEAQAGNCDLISGIINTPQRQHYLNFSQPFLSSPVAIISQNKHPYFTLEQLNGKTLAIVEGYSDEADITRSYPEIEIKRYKDVSAGLVAAATGEVDATLGTLFVSLYHIQAQGLANLSLHGFTPFKNHFSVGIGHKDPLLTGIINKALISITPEEHIALRKQWLSINATQDNSQLIENSLKSGLDIEFSNELFTLEQQAYLSHKPWITMCVDPNWAPFEWIDQQQQHQGIVADTMKLYEAKLGKQFKLIPTRSWTQTLAKARQRECDIISAAAKTPGRDRYLDFGEAFMKLPVVVITRELPYFIGNLGQIEGEPIGVVAGYSLIESVKEKYPRANIIEVSNVEKGIEMVSSGELFAFLDTVASVSHVIQQGKISNVKINGATGLEWSIGVATRNDEPLLRDIFDIATRDIKPTEHDEIFNRWINIKYLYEGDYRKLWPIAFSLAVLLSLFIYWNRKLSALNRKINNYLDIIDHHVLNLKIDTNQSIIDVSDAFCQTIGMAKYKLLNSDFRLLYSNANPEETEDSFFKAIQQQRHWQGEFSYHNHSGQKITTQTFLSPLKRGHQVIGFSVIQQDITDKKRIENITRIDELTGLFNRRHFNEIFPKELARAKRDKKLFGFMIIDVDNFKAFNDTYGHPKGDQVLIDLAKALKSNLHRACDYVFRLGGEEFGVIVSGAALDSDISDIAYRLKESVEALQITHLRNQPYDIITISVGVNIIHFDQDIDQETIYQQADDALYQAKGHNRNCVLLAK</sequence>
<dbReference type="CDD" id="cd01007">
    <property type="entry name" value="PBP2_BvgS_HisK_like"/>
    <property type="match status" value="2"/>
</dbReference>
<keyword evidence="3" id="KW-1133">Transmembrane helix</keyword>
<dbReference type="InterPro" id="IPR001638">
    <property type="entry name" value="Solute-binding_3/MltF_N"/>
</dbReference>
<dbReference type="InterPro" id="IPR035965">
    <property type="entry name" value="PAS-like_dom_sf"/>
</dbReference>
<comment type="similarity">
    <text evidence="1">Belongs to the bacterial solute-binding protein 3 family.</text>
</comment>
<dbReference type="InterPro" id="IPR000014">
    <property type="entry name" value="PAS"/>
</dbReference>
<evidence type="ECO:0000313" key="6">
    <source>
        <dbReference type="Proteomes" id="UP001201273"/>
    </source>
</evidence>
<comment type="caution">
    <text evidence="5">The sequence shown here is derived from an EMBL/GenBank/DDBJ whole genome shotgun (WGS) entry which is preliminary data.</text>
</comment>
<reference evidence="5 6" key="1">
    <citation type="journal article" date="2022" name="Environ. Microbiol. Rep.">
        <title>Eco-phylogenetic analyses reveal divergent evolution of vitamin B12 metabolism in the marine bacterial family 'Psychromonadaceae'.</title>
        <authorList>
            <person name="Jin X."/>
            <person name="Yang Y."/>
            <person name="Cao H."/>
            <person name="Gao B."/>
            <person name="Zhao Z."/>
        </authorList>
    </citation>
    <scope>NUCLEOTIDE SEQUENCE [LARGE SCALE GENOMIC DNA]</scope>
    <source>
        <strain evidence="5 6">MKS20</strain>
    </source>
</reference>
<dbReference type="Gene3D" id="3.30.450.20">
    <property type="entry name" value="PAS domain"/>
    <property type="match status" value="1"/>
</dbReference>
<evidence type="ECO:0000256" key="3">
    <source>
        <dbReference type="SAM" id="Phobius"/>
    </source>
</evidence>
<keyword evidence="2" id="KW-0732">Signal</keyword>
<evidence type="ECO:0000259" key="4">
    <source>
        <dbReference type="PROSITE" id="PS50887"/>
    </source>
</evidence>
<dbReference type="Gene3D" id="3.30.70.270">
    <property type="match status" value="1"/>
</dbReference>
<gene>
    <name evidence="5" type="ORF">K6Y31_03630</name>
</gene>
<dbReference type="CDD" id="cd13708">
    <property type="entry name" value="PBP2_BvgS_like_1"/>
    <property type="match status" value="1"/>
</dbReference>
<dbReference type="Gene3D" id="3.40.190.10">
    <property type="entry name" value="Periplasmic binding protein-like II"/>
    <property type="match status" value="6"/>
</dbReference>
<dbReference type="Pfam" id="PF13426">
    <property type="entry name" value="PAS_9"/>
    <property type="match status" value="1"/>
</dbReference>
<dbReference type="PROSITE" id="PS50887">
    <property type="entry name" value="GGDEF"/>
    <property type="match status" value="1"/>
</dbReference>
<dbReference type="SUPFAM" id="SSF53850">
    <property type="entry name" value="Periplasmic binding protein-like II"/>
    <property type="match status" value="3"/>
</dbReference>
<dbReference type="InterPro" id="IPR000160">
    <property type="entry name" value="GGDEF_dom"/>
</dbReference>
<dbReference type="Proteomes" id="UP001201273">
    <property type="component" value="Unassembled WGS sequence"/>
</dbReference>